<evidence type="ECO:0000313" key="2">
    <source>
        <dbReference type="Proteomes" id="UP001500067"/>
    </source>
</evidence>
<evidence type="ECO:0000313" key="1">
    <source>
        <dbReference type="EMBL" id="GAA4470464.1"/>
    </source>
</evidence>
<accession>A0ABP8NP22</accession>
<evidence type="ECO:0008006" key="3">
    <source>
        <dbReference type="Google" id="ProtNLM"/>
    </source>
</evidence>
<sequence>MKHLKLIPFFILLALAACRRDKDDSPRQDPDNEVVTTVQLRAVNVADTTDVVTAEWRDLTPNTGDPDLTKAYLVLRRNAVYDVSATILDETHVPIKDVGYQIWQRADYHLVCYARAAGLDLTIVRTDHDNHNPKMELGLLTKWTTGAASNGNLRISVRHQAGVKNGTDCGLGSNDAEVNFSVRVE</sequence>
<gene>
    <name evidence="1" type="ORF">GCM10023093_31800</name>
</gene>
<dbReference type="PROSITE" id="PS51257">
    <property type="entry name" value="PROKAR_LIPOPROTEIN"/>
    <property type="match status" value="1"/>
</dbReference>
<proteinExistence type="predicted"/>
<protein>
    <recommendedName>
        <fullName evidence="3">Lipoprotein</fullName>
    </recommendedName>
</protein>
<dbReference type="RefSeq" id="WP_345085563.1">
    <property type="nucleotide sequence ID" value="NZ_BAABFA010000024.1"/>
</dbReference>
<comment type="caution">
    <text evidence="1">The sequence shown here is derived from an EMBL/GenBank/DDBJ whole genome shotgun (WGS) entry which is preliminary data.</text>
</comment>
<name>A0ABP8NP22_9BACT</name>
<reference evidence="2" key="1">
    <citation type="journal article" date="2019" name="Int. J. Syst. Evol. Microbiol.">
        <title>The Global Catalogue of Microorganisms (GCM) 10K type strain sequencing project: providing services to taxonomists for standard genome sequencing and annotation.</title>
        <authorList>
            <consortium name="The Broad Institute Genomics Platform"/>
            <consortium name="The Broad Institute Genome Sequencing Center for Infectious Disease"/>
            <person name="Wu L."/>
            <person name="Ma J."/>
        </authorList>
    </citation>
    <scope>NUCLEOTIDE SEQUENCE [LARGE SCALE GENOMIC DNA]</scope>
    <source>
        <strain evidence="2">JCM 32105</strain>
    </source>
</reference>
<dbReference type="EMBL" id="BAABFA010000024">
    <property type="protein sequence ID" value="GAA4470464.1"/>
    <property type="molecule type" value="Genomic_DNA"/>
</dbReference>
<keyword evidence="2" id="KW-1185">Reference proteome</keyword>
<dbReference type="Proteomes" id="UP001500067">
    <property type="component" value="Unassembled WGS sequence"/>
</dbReference>
<organism evidence="1 2">
    <name type="scientific">Nemorincola caseinilytica</name>
    <dbReference type="NCBI Taxonomy" id="2054315"/>
    <lineage>
        <taxon>Bacteria</taxon>
        <taxon>Pseudomonadati</taxon>
        <taxon>Bacteroidota</taxon>
        <taxon>Chitinophagia</taxon>
        <taxon>Chitinophagales</taxon>
        <taxon>Chitinophagaceae</taxon>
        <taxon>Nemorincola</taxon>
    </lineage>
</organism>